<evidence type="ECO:0000313" key="2">
    <source>
        <dbReference type="EMBL" id="OAQ60631.1"/>
    </source>
</evidence>
<comment type="caution">
    <text evidence="2">The sequence shown here is derived from an EMBL/GenBank/DDBJ whole genome shotgun (WGS) entry which is preliminary data.</text>
</comment>
<dbReference type="STRING" id="1380566.A0A179F5L5"/>
<dbReference type="GO" id="GO:0008168">
    <property type="term" value="F:methyltransferase activity"/>
    <property type="evidence" value="ECO:0007669"/>
    <property type="project" value="UniProtKB-KW"/>
</dbReference>
<dbReference type="RefSeq" id="XP_018138509.1">
    <property type="nucleotide sequence ID" value="XM_018285728.1"/>
</dbReference>
<dbReference type="GO" id="GO:0032259">
    <property type="term" value="P:methylation"/>
    <property type="evidence" value="ECO:0007669"/>
    <property type="project" value="UniProtKB-KW"/>
</dbReference>
<dbReference type="CDD" id="cd02440">
    <property type="entry name" value="AdoMet_MTases"/>
    <property type="match status" value="1"/>
</dbReference>
<dbReference type="InterPro" id="IPR029063">
    <property type="entry name" value="SAM-dependent_MTases_sf"/>
</dbReference>
<dbReference type="KEGG" id="pchm:VFPPC_06746"/>
<dbReference type="GeneID" id="28849722"/>
<gene>
    <name evidence="2" type="ORF">VFPPC_06746</name>
</gene>
<protein>
    <submittedName>
        <fullName evidence="2">2-heptaprenyl-1,4-naphthoquinone methyltransferase</fullName>
    </submittedName>
</protein>
<evidence type="ECO:0000313" key="3">
    <source>
        <dbReference type="Proteomes" id="UP000078397"/>
    </source>
</evidence>
<keyword evidence="2" id="KW-0489">Methyltransferase</keyword>
<name>A0A179F5L5_METCM</name>
<dbReference type="Gene3D" id="3.40.50.150">
    <property type="entry name" value="Vaccinia Virus protein VP39"/>
    <property type="match status" value="1"/>
</dbReference>
<accession>A0A179F5L5</accession>
<keyword evidence="1" id="KW-0808">Transferase</keyword>
<dbReference type="OrthoDB" id="3647at2759"/>
<dbReference type="AlphaFoldDB" id="A0A179F5L5"/>
<dbReference type="PANTHER" id="PTHR43861">
    <property type="entry name" value="TRANS-ACONITATE 2-METHYLTRANSFERASE-RELATED"/>
    <property type="match status" value="1"/>
</dbReference>
<dbReference type="Proteomes" id="UP000078397">
    <property type="component" value="Unassembled WGS sequence"/>
</dbReference>
<dbReference type="PANTHER" id="PTHR43861:SF3">
    <property type="entry name" value="PUTATIVE (AFU_ORTHOLOGUE AFUA_2G14390)-RELATED"/>
    <property type="match status" value="1"/>
</dbReference>
<reference evidence="2 3" key="1">
    <citation type="journal article" date="2016" name="PLoS Pathog.">
        <title>Biosynthesis of antibiotic leucinostatins in bio-control fungus Purpureocillium lilacinum and their inhibition on phytophthora revealed by genome mining.</title>
        <authorList>
            <person name="Wang G."/>
            <person name="Liu Z."/>
            <person name="Lin R."/>
            <person name="Li E."/>
            <person name="Mao Z."/>
            <person name="Ling J."/>
            <person name="Yang Y."/>
            <person name="Yin W.B."/>
            <person name="Xie B."/>
        </authorList>
    </citation>
    <scope>NUCLEOTIDE SEQUENCE [LARGE SCALE GENOMIC DNA]</scope>
    <source>
        <strain evidence="2">170</strain>
    </source>
</reference>
<keyword evidence="3" id="KW-1185">Reference proteome</keyword>
<dbReference type="Pfam" id="PF13489">
    <property type="entry name" value="Methyltransf_23"/>
    <property type="match status" value="1"/>
</dbReference>
<organism evidence="2 3">
    <name type="scientific">Pochonia chlamydosporia 170</name>
    <dbReference type="NCBI Taxonomy" id="1380566"/>
    <lineage>
        <taxon>Eukaryota</taxon>
        <taxon>Fungi</taxon>
        <taxon>Dikarya</taxon>
        <taxon>Ascomycota</taxon>
        <taxon>Pezizomycotina</taxon>
        <taxon>Sordariomycetes</taxon>
        <taxon>Hypocreomycetidae</taxon>
        <taxon>Hypocreales</taxon>
        <taxon>Clavicipitaceae</taxon>
        <taxon>Pochonia</taxon>
    </lineage>
</organism>
<sequence>MSDTTSLNQAFFNKLAPDYDRRYQATVNRLQDELRTRATSLGLQQGGRLLDYACGTGLVTKALGDQLSQCVGVDISESMVQQYNAKAKADGHSDKRIAYVGNLISPEDPSPAAFSSPNFFNFDMAGVGLGFHHVDDCDLAAKRLAERLRPGGAFFIVDFISHAPVEYHSASRGVRHHGFTEDQVKTIFDGAGVGKNFHYEEMSSDISFDHAHGEGKHMVRRVFFASGEKEGISAQI</sequence>
<evidence type="ECO:0000256" key="1">
    <source>
        <dbReference type="ARBA" id="ARBA00022679"/>
    </source>
</evidence>
<dbReference type="EMBL" id="LSBJ02000008">
    <property type="protein sequence ID" value="OAQ60631.1"/>
    <property type="molecule type" value="Genomic_DNA"/>
</dbReference>
<dbReference type="SUPFAM" id="SSF53335">
    <property type="entry name" value="S-adenosyl-L-methionine-dependent methyltransferases"/>
    <property type="match status" value="1"/>
</dbReference>
<proteinExistence type="predicted"/>